<evidence type="ECO:0000259" key="2">
    <source>
        <dbReference type="Pfam" id="PF00656"/>
    </source>
</evidence>
<sequence>MMNSLLLLFCGLLIGPLAAQSTLHVISTIHPHEGEIAEGCRKDRENVDKLFAFVQQSFQEQGVAMAVRTYTPDFSAGAVYELLEQLPIEADDAVVFLYSGHGLEDPEARRWPLLYYCPETDGEADHLNCGYSLDDIHQQLRTSGARMSLAIGSSCNAEQETEPSAQIERHADDFLDELNRENEQQQYSLGLFTDYRGHIMASSAKPGQLAYLNDRIGSYYVDALVNTVVRGLRAERPVSWASILRHTDKTVQTKWKKPQEAQFLICVDDVPRYSDTEQTYAGDDQRLLTIEEDDYSEEWEEALEQEEALELLPYLLISELWENSSDEDTFLDQLPYVQAFYGDLLAAHYPYEPDEDYLNYALVDLIDDEEWFEEELLNLEDLYPSLSDEIQQSIEDFLSTMGQ</sequence>
<reference evidence="3" key="1">
    <citation type="submission" date="2021-12" db="EMBL/GenBank/DDBJ databases">
        <authorList>
            <person name="Rodrigo-Torres L."/>
            <person name="Arahal R. D."/>
            <person name="Lucena T."/>
        </authorList>
    </citation>
    <scope>NUCLEOTIDE SEQUENCE</scope>
    <source>
        <strain evidence="3">CECT 8419</strain>
    </source>
</reference>
<dbReference type="Proteomes" id="UP000837803">
    <property type="component" value="Unassembled WGS sequence"/>
</dbReference>
<feature type="chain" id="PRO_5046215796" description="Peptidase C14 caspase domain-containing protein" evidence="1">
    <location>
        <begin position="20"/>
        <end position="403"/>
    </location>
</feature>
<dbReference type="InterPro" id="IPR029030">
    <property type="entry name" value="Caspase-like_dom_sf"/>
</dbReference>
<dbReference type="Gene3D" id="3.40.50.1460">
    <property type="match status" value="1"/>
</dbReference>
<protein>
    <recommendedName>
        <fullName evidence="2">Peptidase C14 caspase domain-containing protein</fullName>
    </recommendedName>
</protein>
<gene>
    <name evidence="3" type="ORF">LEM8419_00421</name>
</gene>
<name>A0ABN8F026_9BACT</name>
<dbReference type="InterPro" id="IPR011600">
    <property type="entry name" value="Pept_C14_caspase"/>
</dbReference>
<keyword evidence="1" id="KW-0732">Signal</keyword>
<keyword evidence="4" id="KW-1185">Reference proteome</keyword>
<evidence type="ECO:0000313" key="4">
    <source>
        <dbReference type="Proteomes" id="UP000837803"/>
    </source>
</evidence>
<organism evidence="3 4">
    <name type="scientific">Neolewinella maritima</name>
    <dbReference type="NCBI Taxonomy" id="1383882"/>
    <lineage>
        <taxon>Bacteria</taxon>
        <taxon>Pseudomonadati</taxon>
        <taxon>Bacteroidota</taxon>
        <taxon>Saprospiria</taxon>
        <taxon>Saprospirales</taxon>
        <taxon>Lewinellaceae</taxon>
        <taxon>Neolewinella</taxon>
    </lineage>
</organism>
<evidence type="ECO:0000256" key="1">
    <source>
        <dbReference type="SAM" id="SignalP"/>
    </source>
</evidence>
<evidence type="ECO:0000313" key="3">
    <source>
        <dbReference type="EMBL" id="CAH0999125.1"/>
    </source>
</evidence>
<dbReference type="Pfam" id="PF00656">
    <property type="entry name" value="Peptidase_C14"/>
    <property type="match status" value="1"/>
</dbReference>
<dbReference type="SUPFAM" id="SSF52129">
    <property type="entry name" value="Caspase-like"/>
    <property type="match status" value="1"/>
</dbReference>
<dbReference type="EMBL" id="CAKLPZ010000001">
    <property type="protein sequence ID" value="CAH0999125.1"/>
    <property type="molecule type" value="Genomic_DNA"/>
</dbReference>
<feature type="signal peptide" evidence="1">
    <location>
        <begin position="1"/>
        <end position="19"/>
    </location>
</feature>
<comment type="caution">
    <text evidence="3">The sequence shown here is derived from an EMBL/GenBank/DDBJ whole genome shotgun (WGS) entry which is preliminary data.</text>
</comment>
<accession>A0ABN8F026</accession>
<proteinExistence type="predicted"/>
<feature type="domain" description="Peptidase C14 caspase" evidence="2">
    <location>
        <begin position="38"/>
        <end position="259"/>
    </location>
</feature>
<dbReference type="RefSeq" id="WP_238749322.1">
    <property type="nucleotide sequence ID" value="NZ_CAKLPZ010000001.1"/>
</dbReference>